<dbReference type="Pfam" id="PF00026">
    <property type="entry name" value="Asp"/>
    <property type="match status" value="1"/>
</dbReference>
<evidence type="ECO:0000256" key="1">
    <source>
        <dbReference type="ARBA" id="ARBA00007447"/>
    </source>
</evidence>
<dbReference type="VEuPathDB" id="FungiDB:A9K55_001244"/>
<dbReference type="InterPro" id="IPR034164">
    <property type="entry name" value="Pepsin-like_dom"/>
</dbReference>
<dbReference type="GO" id="GO:0004190">
    <property type="term" value="F:aspartic-type endopeptidase activity"/>
    <property type="evidence" value="ECO:0007669"/>
    <property type="project" value="InterPro"/>
</dbReference>
<organism evidence="3 4">
    <name type="scientific">Cordyceps militaris</name>
    <name type="common">Caterpillar fungus</name>
    <name type="synonym">Clavaria militaris</name>
    <dbReference type="NCBI Taxonomy" id="73501"/>
    <lineage>
        <taxon>Eukaryota</taxon>
        <taxon>Fungi</taxon>
        <taxon>Dikarya</taxon>
        <taxon>Ascomycota</taxon>
        <taxon>Pezizomycotina</taxon>
        <taxon>Sordariomycetes</taxon>
        <taxon>Hypocreomycetidae</taxon>
        <taxon>Hypocreales</taxon>
        <taxon>Cordycipitaceae</taxon>
        <taxon>Cordyceps</taxon>
    </lineage>
</organism>
<dbReference type="CDD" id="cd05471">
    <property type="entry name" value="pepsin_like"/>
    <property type="match status" value="1"/>
</dbReference>
<feature type="domain" description="Peptidase A1" evidence="2">
    <location>
        <begin position="66"/>
        <end position="420"/>
    </location>
</feature>
<dbReference type="EMBL" id="CP023326">
    <property type="protein sequence ID" value="ATY65922.1"/>
    <property type="molecule type" value="Genomic_DNA"/>
</dbReference>
<protein>
    <submittedName>
        <fullName evidence="3">Candidapepsin-4</fullName>
    </submittedName>
</protein>
<dbReference type="PROSITE" id="PS51767">
    <property type="entry name" value="PEPTIDASE_A1"/>
    <property type="match status" value="1"/>
</dbReference>
<dbReference type="Gene3D" id="2.40.70.10">
    <property type="entry name" value="Acid Proteases"/>
    <property type="match status" value="2"/>
</dbReference>
<evidence type="ECO:0000313" key="4">
    <source>
        <dbReference type="Proteomes" id="UP000323067"/>
    </source>
</evidence>
<proteinExistence type="inferred from homology"/>
<evidence type="ECO:0000313" key="3">
    <source>
        <dbReference type="EMBL" id="ATY65922.1"/>
    </source>
</evidence>
<dbReference type="Proteomes" id="UP000323067">
    <property type="component" value="Chromosome iii"/>
</dbReference>
<dbReference type="PANTHER" id="PTHR47966">
    <property type="entry name" value="BETA-SITE APP-CLEAVING ENZYME, ISOFORM A-RELATED"/>
    <property type="match status" value="1"/>
</dbReference>
<sequence>MIPSHSARFAGAGPAGEALEARQVPSGVLHLPLVNMPASPAAGAKLRRQISSSMDQYLYSDNAVAVGAVFDVGTPPQKVILEPDTGSTDLWLLGLQPGQAREGGPGGPASTFFDQKASTSLTALGGPPVSHSFASERITTENYADIFSYGGKSLGNLTMGLGDLTKPGDKLSRQVGVIGLVPSENSADPKSFILERLLDQNLVKSKMFSIGVRKHGHGALTFGGYDTSKFSGPLEKLPMVRSRSNQFYGFALKSISFKKSTSDAPVELYTKGEKGKPLDMGLDSGTVSLHLVKGAPATKVFVDSTGATAGADGKYRFDCAVVDGGASFEFQVTDQVAISMPLADFVETRLDGGKTCQMLIAVSNRMSTSEFFLCFPDDLRAIPSRSWPLTCSRIDVWAGRQFLRRSYVIHDHEGQTMYVARGADCGSSVVAIDGAMPDGITGTCQREEAEAVEVPPKAPGATTP</sequence>
<dbReference type="InterPro" id="IPR033121">
    <property type="entry name" value="PEPTIDASE_A1"/>
</dbReference>
<dbReference type="AlphaFoldDB" id="A0A2H4SS30"/>
<dbReference type="PRINTS" id="PR00792">
    <property type="entry name" value="PEPSIN"/>
</dbReference>
<evidence type="ECO:0000259" key="2">
    <source>
        <dbReference type="PROSITE" id="PS51767"/>
    </source>
</evidence>
<name>A0A2H4SS30_CORMI</name>
<accession>A0A2H4SS30</accession>
<dbReference type="VEuPathDB" id="FungiDB:CCM_08307"/>
<dbReference type="InterPro" id="IPR021109">
    <property type="entry name" value="Peptidase_aspartic_dom_sf"/>
</dbReference>
<reference evidence="3 4" key="1">
    <citation type="journal article" date="2017" name="BMC Genomics">
        <title>Chromosome level assembly and secondary metabolite potential of the parasitic fungus Cordyceps militaris.</title>
        <authorList>
            <person name="Kramer G.J."/>
            <person name="Nodwell J.R."/>
        </authorList>
    </citation>
    <scope>NUCLEOTIDE SEQUENCE [LARGE SCALE GENOMIC DNA]</scope>
    <source>
        <strain evidence="3 4">ATCC 34164</strain>
    </source>
</reference>
<dbReference type="InterPro" id="IPR001461">
    <property type="entry name" value="Aspartic_peptidase_A1"/>
</dbReference>
<gene>
    <name evidence="3" type="ORF">A9K55_001244</name>
</gene>
<dbReference type="GO" id="GO:0006508">
    <property type="term" value="P:proteolysis"/>
    <property type="evidence" value="ECO:0007669"/>
    <property type="project" value="InterPro"/>
</dbReference>
<dbReference type="SUPFAM" id="SSF50630">
    <property type="entry name" value="Acid proteases"/>
    <property type="match status" value="1"/>
</dbReference>
<comment type="similarity">
    <text evidence="1">Belongs to the peptidase A1 family.</text>
</comment>
<dbReference type="PANTHER" id="PTHR47966:SF51">
    <property type="entry name" value="BETA-SITE APP-CLEAVING ENZYME, ISOFORM A-RELATED"/>
    <property type="match status" value="1"/>
</dbReference>